<gene>
    <name evidence="1" type="ORF">PNE06_15645</name>
</gene>
<organism evidence="1 2">
    <name type="scientific">Flavonifractor plautii</name>
    <name type="common">Fusobacterium plautii</name>
    <dbReference type="NCBI Taxonomy" id="292800"/>
    <lineage>
        <taxon>Bacteria</taxon>
        <taxon>Bacillati</taxon>
        <taxon>Bacillota</taxon>
        <taxon>Clostridia</taxon>
        <taxon>Eubacteriales</taxon>
        <taxon>Oscillospiraceae</taxon>
        <taxon>Flavonifractor</taxon>
    </lineage>
</organism>
<dbReference type="RefSeq" id="WP_024724651.1">
    <property type="nucleotide sequence ID" value="NZ_BAABZG010000001.1"/>
</dbReference>
<dbReference type="EMBL" id="JAQLWV010000025">
    <property type="protein sequence ID" value="MDB7934518.1"/>
    <property type="molecule type" value="Genomic_DNA"/>
</dbReference>
<reference evidence="1" key="1">
    <citation type="submission" date="2023-01" db="EMBL/GenBank/DDBJ databases">
        <title>Human gut microbiome strain richness.</title>
        <authorList>
            <person name="Chen-Liaw A."/>
        </authorList>
    </citation>
    <scope>NUCLEOTIDE SEQUENCE</scope>
    <source>
        <strain evidence="1">1001287st1_F4_1001285I_161205</strain>
    </source>
</reference>
<name>A0AAW6CG51_FLAPL</name>
<comment type="caution">
    <text evidence="1">The sequence shown here is derived from an EMBL/GenBank/DDBJ whole genome shotgun (WGS) entry which is preliminary data.</text>
</comment>
<dbReference type="AlphaFoldDB" id="A0AAW6CG51"/>
<evidence type="ECO:0000313" key="1">
    <source>
        <dbReference type="EMBL" id="MDB7934518.1"/>
    </source>
</evidence>
<evidence type="ECO:0000313" key="2">
    <source>
        <dbReference type="Proteomes" id="UP001211173"/>
    </source>
</evidence>
<protein>
    <submittedName>
        <fullName evidence="1">Uncharacterized protein</fullName>
    </submittedName>
</protein>
<sequence>MAIFEVGKKYYDTSACDHNCIFVVEIVKRTAKTVTFRRGGQERRAKIHTDNNGEYIIPERYSMAPVFRASREYVEAPEEAATASPDPVAAYIPQAAQPTDHPGVVMVGQPVVGNWGAMCPMGIGVIVGFTEREGTRWTPAATMAVIRWDDGHTSMEALEDIHPRGWRSPSGSPLGVFFAR</sequence>
<accession>A0AAW6CG51</accession>
<dbReference type="Proteomes" id="UP001211173">
    <property type="component" value="Unassembled WGS sequence"/>
</dbReference>
<proteinExistence type="predicted"/>